<dbReference type="Pfam" id="PF00326">
    <property type="entry name" value="Peptidase_S9"/>
    <property type="match status" value="1"/>
</dbReference>
<feature type="signal peptide" evidence="5">
    <location>
        <begin position="1"/>
        <end position="21"/>
    </location>
</feature>
<evidence type="ECO:0000313" key="8">
    <source>
        <dbReference type="EMBL" id="GAA3544227.1"/>
    </source>
</evidence>
<keyword evidence="3" id="KW-0378">Hydrolase</keyword>
<feature type="domain" description="Peptidase S9 prolyl oligopeptidase catalytic" evidence="6">
    <location>
        <begin position="490"/>
        <end position="703"/>
    </location>
</feature>
<feature type="domain" description="Peptidase S9A N-terminal" evidence="7">
    <location>
        <begin position="31"/>
        <end position="430"/>
    </location>
</feature>
<evidence type="ECO:0000256" key="4">
    <source>
        <dbReference type="ARBA" id="ARBA00022825"/>
    </source>
</evidence>
<evidence type="ECO:0000259" key="7">
    <source>
        <dbReference type="Pfam" id="PF02897"/>
    </source>
</evidence>
<keyword evidence="4" id="KW-0720">Serine protease</keyword>
<dbReference type="PRINTS" id="PR00862">
    <property type="entry name" value="PROLIGOPTASE"/>
</dbReference>
<gene>
    <name evidence="8" type="ORF">GCM10022394_25320</name>
</gene>
<dbReference type="PANTHER" id="PTHR11757:SF19">
    <property type="entry name" value="PROLYL ENDOPEPTIDASE-LIKE"/>
    <property type="match status" value="1"/>
</dbReference>
<evidence type="ECO:0000256" key="1">
    <source>
        <dbReference type="ARBA" id="ARBA00005228"/>
    </source>
</evidence>
<feature type="chain" id="PRO_5045824807" evidence="5">
    <location>
        <begin position="22"/>
        <end position="724"/>
    </location>
</feature>
<accession>A0ABP6W2D2</accession>
<dbReference type="Proteomes" id="UP001500795">
    <property type="component" value="Unassembled WGS sequence"/>
</dbReference>
<reference evidence="9" key="1">
    <citation type="journal article" date="2019" name="Int. J. Syst. Evol. Microbiol.">
        <title>The Global Catalogue of Microorganisms (GCM) 10K type strain sequencing project: providing services to taxonomists for standard genome sequencing and annotation.</title>
        <authorList>
            <consortium name="The Broad Institute Genomics Platform"/>
            <consortium name="The Broad Institute Genome Sequencing Center for Infectious Disease"/>
            <person name="Wu L."/>
            <person name="Ma J."/>
        </authorList>
    </citation>
    <scope>NUCLEOTIDE SEQUENCE [LARGE SCALE GENOMIC DNA]</scope>
    <source>
        <strain evidence="9">JCM 17110</strain>
    </source>
</reference>
<dbReference type="InterPro" id="IPR029058">
    <property type="entry name" value="AB_hydrolase_fold"/>
</dbReference>
<dbReference type="Gene3D" id="2.130.10.120">
    <property type="entry name" value="Prolyl oligopeptidase, N-terminal domain"/>
    <property type="match status" value="1"/>
</dbReference>
<name>A0ABP6W2D2_9GAMM</name>
<keyword evidence="5" id="KW-0732">Signal</keyword>
<evidence type="ECO:0000256" key="3">
    <source>
        <dbReference type="ARBA" id="ARBA00022801"/>
    </source>
</evidence>
<comment type="caution">
    <text evidence="8">The sequence shown here is derived from an EMBL/GenBank/DDBJ whole genome shotgun (WGS) entry which is preliminary data.</text>
</comment>
<dbReference type="InterPro" id="IPR051543">
    <property type="entry name" value="Serine_Peptidase_S9A"/>
</dbReference>
<comment type="similarity">
    <text evidence="1">Belongs to the peptidase S9A family.</text>
</comment>
<keyword evidence="2" id="KW-0645">Protease</keyword>
<organism evidence="8 9">
    <name type="scientific">Zobellella aerophila</name>
    <dbReference type="NCBI Taxonomy" id="870480"/>
    <lineage>
        <taxon>Bacteria</taxon>
        <taxon>Pseudomonadati</taxon>
        <taxon>Pseudomonadota</taxon>
        <taxon>Gammaproteobacteria</taxon>
        <taxon>Aeromonadales</taxon>
        <taxon>Aeromonadaceae</taxon>
        <taxon>Zobellella</taxon>
    </lineage>
</organism>
<dbReference type="InterPro" id="IPR002470">
    <property type="entry name" value="Peptidase_S9A"/>
</dbReference>
<evidence type="ECO:0000259" key="6">
    <source>
        <dbReference type="Pfam" id="PF00326"/>
    </source>
</evidence>
<dbReference type="PANTHER" id="PTHR11757">
    <property type="entry name" value="PROTEASE FAMILY S9A OLIGOPEPTIDASE"/>
    <property type="match status" value="1"/>
</dbReference>
<dbReference type="InterPro" id="IPR001375">
    <property type="entry name" value="Peptidase_S9_cat"/>
</dbReference>
<evidence type="ECO:0000256" key="2">
    <source>
        <dbReference type="ARBA" id="ARBA00022670"/>
    </source>
</evidence>
<dbReference type="Pfam" id="PF02897">
    <property type="entry name" value="Peptidase_S9_N"/>
    <property type="match status" value="1"/>
</dbReference>
<dbReference type="Gene3D" id="3.40.50.1820">
    <property type="entry name" value="alpha/beta hydrolase"/>
    <property type="match status" value="1"/>
</dbReference>
<dbReference type="SUPFAM" id="SSF50993">
    <property type="entry name" value="Peptidase/esterase 'gauge' domain"/>
    <property type="match status" value="1"/>
</dbReference>
<proteinExistence type="inferred from homology"/>
<dbReference type="SUPFAM" id="SSF53474">
    <property type="entry name" value="alpha/beta-Hydrolases"/>
    <property type="match status" value="1"/>
</dbReference>
<keyword evidence="9" id="KW-1185">Reference proteome</keyword>
<sequence length="724" mass="83174">MRNRVKLGLMLVCMASTKLYAKGSDLELKPPVAKKIPHSLTHHGDTRVDNYYWLRDDQREAKEVLSHLEAENSYSDQVLQPLSALQESLYQEMLSRIKKDDSSVPYRKDGYWYQTRYREGGEYGIIERYTEDQPEQIQLLLDCNDRAEGKAYYSMGQLAVSPDDQVLAFAEDFVSRRQYEIRFKSLSDGQLYEEVLENTSGNLVWANDGKTLFYVKQDEETLLPYQVYRHTLGTPQSEDVLVYEEKDASFYTSIYKSRSNDYIVIGAWSTVSSEMSLVPADQPEAAAEVFLPRQRDHEYSLEHYRDRFYVRSNKEGANFALYQTEQSEPEQWQTLIPAREDVLLEDFALFRDWLVLEERQEGLVHLRQINWQDGREHQIRFEDPAYVTWLGANAEDETPWLRYGYSSMTRPVTTYEVNMDTLERKQLKQQYVGESFDADNYRSERLWVTARDGVKVPVSLVYRADQFNQNGDNPLLVYAYGSYGASMDPDFSSARLSLLDRGFVYAIAHVRGGEELGRDWYEQGRLMSKQNSFNDFIDVTQALVTQGYADRSRVFASGGSAGGLLVGAVANMAPELFKGVIASVPFVDVVTTMLDESIPLTTGEYDEWGNPADDDAYRYMKSYSPYDQVKPQAYPHMLVTTGLHDSQVQYWEPAKWVAKLRELKTDDNLLLLHCDMDSGHGGKSGRFSYYQDLAREYAFLLALADEEVQVSRIAGFSKAEGVVN</sequence>
<evidence type="ECO:0000313" key="9">
    <source>
        <dbReference type="Proteomes" id="UP001500795"/>
    </source>
</evidence>
<dbReference type="EMBL" id="BAABCX010000003">
    <property type="protein sequence ID" value="GAA3544227.1"/>
    <property type="molecule type" value="Genomic_DNA"/>
</dbReference>
<dbReference type="InterPro" id="IPR023302">
    <property type="entry name" value="Pept_S9A_N"/>
</dbReference>
<protein>
    <submittedName>
        <fullName evidence="8">S9 family peptidase</fullName>
    </submittedName>
</protein>
<evidence type="ECO:0000256" key="5">
    <source>
        <dbReference type="SAM" id="SignalP"/>
    </source>
</evidence>